<dbReference type="InterPro" id="IPR003395">
    <property type="entry name" value="RecF/RecN/SMC_N"/>
</dbReference>
<evidence type="ECO:0000256" key="3">
    <source>
        <dbReference type="ARBA" id="ARBA00022840"/>
    </source>
</evidence>
<comment type="similarity">
    <text evidence="6">Belongs to the SMC family.</text>
</comment>
<comment type="caution">
    <text evidence="10">The sequence shown here is derived from an EMBL/GenBank/DDBJ whole genome shotgun (WGS) entry which is preliminary data.</text>
</comment>
<feature type="coiled-coil region" evidence="6">
    <location>
        <begin position="843"/>
        <end position="891"/>
    </location>
</feature>
<feature type="compositionally biased region" description="Acidic residues" evidence="7">
    <location>
        <begin position="945"/>
        <end position="956"/>
    </location>
</feature>
<dbReference type="RefSeq" id="WP_183344834.1">
    <property type="nucleotide sequence ID" value="NZ_JACHNU010000008.1"/>
</dbReference>
<comment type="function">
    <text evidence="6">Required for chromosome condensation and partitioning.</text>
</comment>
<organism evidence="10 11">
    <name type="scientific">Conexibacter arvalis</name>
    <dbReference type="NCBI Taxonomy" id="912552"/>
    <lineage>
        <taxon>Bacteria</taxon>
        <taxon>Bacillati</taxon>
        <taxon>Actinomycetota</taxon>
        <taxon>Thermoleophilia</taxon>
        <taxon>Solirubrobacterales</taxon>
        <taxon>Conexibacteraceae</taxon>
        <taxon>Conexibacter</taxon>
    </lineage>
</organism>
<keyword evidence="2 6" id="KW-0547">Nucleotide-binding</keyword>
<dbReference type="GO" id="GO:0007062">
    <property type="term" value="P:sister chromatid cohesion"/>
    <property type="evidence" value="ECO:0007669"/>
    <property type="project" value="InterPro"/>
</dbReference>
<feature type="compositionally biased region" description="Basic and acidic residues" evidence="7">
    <location>
        <begin position="787"/>
        <end position="798"/>
    </location>
</feature>
<feature type="coiled-coil region" evidence="6">
    <location>
        <begin position="625"/>
        <end position="707"/>
    </location>
</feature>
<dbReference type="GO" id="GO:0006260">
    <property type="term" value="P:DNA replication"/>
    <property type="evidence" value="ECO:0007669"/>
    <property type="project" value="UniProtKB-UniRule"/>
</dbReference>
<evidence type="ECO:0000313" key="10">
    <source>
        <dbReference type="EMBL" id="MBB4664629.1"/>
    </source>
</evidence>
<dbReference type="CDD" id="cd03278">
    <property type="entry name" value="ABC_SMC_barmotin"/>
    <property type="match status" value="1"/>
</dbReference>
<dbReference type="SUPFAM" id="SSF75553">
    <property type="entry name" value="Smc hinge domain"/>
    <property type="match status" value="1"/>
</dbReference>
<dbReference type="Pfam" id="PF02463">
    <property type="entry name" value="SMC_N"/>
    <property type="match status" value="1"/>
</dbReference>
<dbReference type="PIRSF" id="PIRSF005719">
    <property type="entry name" value="SMC"/>
    <property type="match status" value="1"/>
</dbReference>
<keyword evidence="5 6" id="KW-0238">DNA-binding</keyword>
<feature type="domain" description="RecF/RecN/SMC N-terminal" evidence="8">
    <location>
        <begin position="2"/>
        <end position="1061"/>
    </location>
</feature>
<dbReference type="Proteomes" id="UP000585272">
    <property type="component" value="Unassembled WGS sequence"/>
</dbReference>
<keyword evidence="4 6" id="KW-0175">Coiled coil</keyword>
<evidence type="ECO:0000259" key="8">
    <source>
        <dbReference type="Pfam" id="PF02463"/>
    </source>
</evidence>
<evidence type="ECO:0000259" key="9">
    <source>
        <dbReference type="Pfam" id="PF06470"/>
    </source>
</evidence>
<feature type="binding site" evidence="6">
    <location>
        <begin position="32"/>
        <end position="39"/>
    </location>
    <ligand>
        <name>ATP</name>
        <dbReference type="ChEBI" id="CHEBI:30616"/>
    </ligand>
</feature>
<evidence type="ECO:0000256" key="6">
    <source>
        <dbReference type="HAMAP-Rule" id="MF_01894"/>
    </source>
</evidence>
<feature type="domain" description="SMC hinge" evidence="9">
    <location>
        <begin position="445"/>
        <end position="552"/>
    </location>
</feature>
<dbReference type="InterPro" id="IPR027417">
    <property type="entry name" value="P-loop_NTPase"/>
</dbReference>
<evidence type="ECO:0000313" key="11">
    <source>
        <dbReference type="Proteomes" id="UP000585272"/>
    </source>
</evidence>
<evidence type="ECO:0000256" key="7">
    <source>
        <dbReference type="SAM" id="MobiDB-lite"/>
    </source>
</evidence>
<feature type="compositionally biased region" description="Low complexity" evidence="7">
    <location>
        <begin position="933"/>
        <end position="944"/>
    </location>
</feature>
<dbReference type="GO" id="GO:0007059">
    <property type="term" value="P:chromosome segregation"/>
    <property type="evidence" value="ECO:0007669"/>
    <property type="project" value="UniProtKB-UniRule"/>
</dbReference>
<dbReference type="GO" id="GO:0005694">
    <property type="term" value="C:chromosome"/>
    <property type="evidence" value="ECO:0007669"/>
    <property type="project" value="InterPro"/>
</dbReference>
<dbReference type="AlphaFoldDB" id="A0A840IIN5"/>
<accession>A0A840IIN5</accession>
<comment type="subunit">
    <text evidence="6">Homodimer.</text>
</comment>
<comment type="subcellular location">
    <subcellularLocation>
        <location evidence="6">Cytoplasm</location>
    </subcellularLocation>
</comment>
<comment type="domain">
    <text evidence="6">Contains large globular domains required for ATP hydrolysis at each terminus and a third globular domain forming a flexible hinge near the middle of the molecule. These domains are separated by coiled-coil structures.</text>
</comment>
<dbReference type="Pfam" id="PF06470">
    <property type="entry name" value="SMC_hinge"/>
    <property type="match status" value="1"/>
</dbReference>
<evidence type="ECO:0000256" key="1">
    <source>
        <dbReference type="ARBA" id="ARBA00022490"/>
    </source>
</evidence>
<feature type="region of interest" description="Disordered" evidence="7">
    <location>
        <begin position="923"/>
        <end position="956"/>
    </location>
</feature>
<proteinExistence type="inferred from homology"/>
<evidence type="ECO:0000256" key="4">
    <source>
        <dbReference type="ARBA" id="ARBA00023054"/>
    </source>
</evidence>
<dbReference type="InterPro" id="IPR036277">
    <property type="entry name" value="SMC_hinge_sf"/>
</dbReference>
<keyword evidence="3 6" id="KW-0067">ATP-binding</keyword>
<dbReference type="PANTHER" id="PTHR43977">
    <property type="entry name" value="STRUCTURAL MAINTENANCE OF CHROMOSOMES PROTEIN 3"/>
    <property type="match status" value="1"/>
</dbReference>
<dbReference type="GO" id="GO:0016887">
    <property type="term" value="F:ATP hydrolysis activity"/>
    <property type="evidence" value="ECO:0007669"/>
    <property type="project" value="InterPro"/>
</dbReference>
<dbReference type="HAMAP" id="MF_01894">
    <property type="entry name" value="Smc_prok"/>
    <property type="match status" value="1"/>
</dbReference>
<keyword evidence="1 6" id="KW-0963">Cytoplasm</keyword>
<dbReference type="GO" id="GO:0005524">
    <property type="term" value="F:ATP binding"/>
    <property type="evidence" value="ECO:0007669"/>
    <property type="project" value="UniProtKB-UniRule"/>
</dbReference>
<dbReference type="SUPFAM" id="SSF52540">
    <property type="entry name" value="P-loop containing nucleoside triphosphate hydrolases"/>
    <property type="match status" value="1"/>
</dbReference>
<feature type="coiled-coil region" evidence="6">
    <location>
        <begin position="167"/>
        <end position="422"/>
    </location>
</feature>
<name>A0A840IIN5_9ACTN</name>
<gene>
    <name evidence="6" type="primary">smc</name>
    <name evidence="10" type="ORF">BDZ31_004244</name>
</gene>
<dbReference type="InterPro" id="IPR024704">
    <property type="entry name" value="SMC"/>
</dbReference>
<dbReference type="GO" id="GO:0005737">
    <property type="term" value="C:cytoplasm"/>
    <property type="evidence" value="ECO:0007669"/>
    <property type="project" value="UniProtKB-SubCell"/>
</dbReference>
<dbReference type="Gene3D" id="3.40.50.300">
    <property type="entry name" value="P-loop containing nucleotide triphosphate hydrolases"/>
    <property type="match status" value="2"/>
</dbReference>
<evidence type="ECO:0000256" key="5">
    <source>
        <dbReference type="ARBA" id="ARBA00023125"/>
    </source>
</evidence>
<keyword evidence="11" id="KW-1185">Reference proteome</keyword>
<reference evidence="10 11" key="1">
    <citation type="submission" date="2020-08" db="EMBL/GenBank/DDBJ databases">
        <title>Genomic Encyclopedia of Archaeal and Bacterial Type Strains, Phase II (KMG-II): from individual species to whole genera.</title>
        <authorList>
            <person name="Goeker M."/>
        </authorList>
    </citation>
    <scope>NUCLEOTIDE SEQUENCE [LARGE SCALE GENOMIC DNA]</scope>
    <source>
        <strain evidence="10 11">DSM 23288</strain>
    </source>
</reference>
<dbReference type="InterPro" id="IPR011890">
    <property type="entry name" value="SMC_prok"/>
</dbReference>
<sequence>MHLKSLTLKGFKSFPDRTKLAFGPGVSVVVGPNGSGKSNVTDAVLWAMGEQSPLAIRGQSMQDVIFGGGHGRKASQSAEVELVLDNSDGTLEMEFAEVSIMRRLDRNGDGEYRLNGARCRLADVLEVLSDTGLGKESHSVISQGRVEAIVTSKPKDRRLLIEEAAGLGKHRKRRRRAQLKLARTQDNLDRALDVEREARSRLRPLKRQAEAAELHERLERQMVEARWELGRDAVRATRLELTLAEEAVKTARARREEAEQALAGVAKRREEAEQALQQRSEQREELSGRAYRARAAAERVGMRLEAIRATAASLGERIVRHEAELTALREQAAADVADPEAERRIAALHDELATLERDRRAALERELAELETRRAAAAEEVARLRAVVEERKAALVAAEERADAARAARREAEKVVETARREAARIGGELAAANQFLRSQAGAPGGAPALADRLQVDEGFELALAAALEGRLRAAVVADRAEGAALLARSGRDGGSALVAWPDGAGPAADDASTPPCDGATRLLDHVRGPDATLALARPLLADTWVVASLDAVGDDFRGTAVTADGHVWIGAWRVLRQVPAGGAERVLAERNRRDALIAKSEAAARAEHEALQAVEAASSGIGAVDAARDEAERAQREAVRALDEAVESEHRARLLIEQRRKAEDAGPGAVRRAQIEAELAAERRLAERAERERAERAGRIELAQARLAAEQALVPQAERLVATFAELERAIAAQVEVFDAELAAHRAAGEHVAVELRACAREEADLQGRLKRDGEAVTGSEVRAQQARDRSQEAEGELRELAERLGLAPEPAEQPLPDEERTALAQRIARLTRRREQLGPVNPLAKDEYEEALAHVEELERQRNDLESALRELNTLIKDTDRQIRETFEETFAAAARNFEQLAQQVFPGGRGRLRLVREDAGPRPVLGGQSADASEAEAAADAAEADADVEERDDEDLHGVEIEITPAGKSMKRLTLLSGGEKSMTALAFLFAVFLAKPCPFYILDEVEAALDDLNIDRFLRLLRSYREHAQFIVVTHQKRTMEAADSLYGVSMGGDGISKVISRRLPPEQAAEAETAGSAA</sequence>
<dbReference type="GO" id="GO:0003677">
    <property type="term" value="F:DNA binding"/>
    <property type="evidence" value="ECO:0007669"/>
    <property type="project" value="UniProtKB-UniRule"/>
</dbReference>
<evidence type="ECO:0000256" key="2">
    <source>
        <dbReference type="ARBA" id="ARBA00022741"/>
    </source>
</evidence>
<dbReference type="GO" id="GO:0030261">
    <property type="term" value="P:chromosome condensation"/>
    <property type="evidence" value="ECO:0007669"/>
    <property type="project" value="InterPro"/>
</dbReference>
<dbReference type="InterPro" id="IPR010935">
    <property type="entry name" value="SMC_hinge"/>
</dbReference>
<dbReference type="EMBL" id="JACHNU010000008">
    <property type="protein sequence ID" value="MBB4664629.1"/>
    <property type="molecule type" value="Genomic_DNA"/>
</dbReference>
<feature type="region of interest" description="Disordered" evidence="7">
    <location>
        <begin position="771"/>
        <end position="798"/>
    </location>
</feature>
<protein>
    <recommendedName>
        <fullName evidence="6">Chromosome partition protein Smc</fullName>
    </recommendedName>
</protein>